<keyword evidence="2" id="KW-1185">Reference proteome</keyword>
<evidence type="ECO:0000313" key="1">
    <source>
        <dbReference type="EMBL" id="KAK3489128.1"/>
    </source>
</evidence>
<dbReference type="RefSeq" id="XP_062690835.1">
    <property type="nucleotide sequence ID" value="XM_062835168.1"/>
</dbReference>
<gene>
    <name evidence="1" type="ORF">B0T23DRAFT_320418</name>
</gene>
<comment type="caution">
    <text evidence="1">The sequence shown here is derived from an EMBL/GenBank/DDBJ whole genome shotgun (WGS) entry which is preliminary data.</text>
</comment>
<evidence type="ECO:0000313" key="2">
    <source>
        <dbReference type="Proteomes" id="UP001285908"/>
    </source>
</evidence>
<accession>A0AAJ0I3N4</accession>
<reference evidence="1 2" key="1">
    <citation type="journal article" date="2023" name="Mol. Phylogenet. Evol.">
        <title>Genome-scale phylogeny and comparative genomics of the fungal order Sordariales.</title>
        <authorList>
            <person name="Hensen N."/>
            <person name="Bonometti L."/>
            <person name="Westerberg I."/>
            <person name="Brannstrom I.O."/>
            <person name="Guillou S."/>
            <person name="Cros-Aarteil S."/>
            <person name="Calhoun S."/>
            <person name="Haridas S."/>
            <person name="Kuo A."/>
            <person name="Mondo S."/>
            <person name="Pangilinan J."/>
            <person name="Riley R."/>
            <person name="LaButti K."/>
            <person name="Andreopoulos B."/>
            <person name="Lipzen A."/>
            <person name="Chen C."/>
            <person name="Yan M."/>
            <person name="Daum C."/>
            <person name="Ng V."/>
            <person name="Clum A."/>
            <person name="Steindorff A."/>
            <person name="Ohm R.A."/>
            <person name="Martin F."/>
            <person name="Silar P."/>
            <person name="Natvig D.O."/>
            <person name="Lalanne C."/>
            <person name="Gautier V."/>
            <person name="Ament-Velasquez S.L."/>
            <person name="Kruys A."/>
            <person name="Hutchinson M.I."/>
            <person name="Powell A.J."/>
            <person name="Barry K."/>
            <person name="Miller A.N."/>
            <person name="Grigoriev I.V."/>
            <person name="Debuchy R."/>
            <person name="Gladieux P."/>
            <person name="Hiltunen Thoren M."/>
            <person name="Johannesson H."/>
        </authorList>
    </citation>
    <scope>NUCLEOTIDE SEQUENCE [LARGE SCALE GENOMIC DNA]</scope>
    <source>
        <strain evidence="1 2">FGSC 10403</strain>
    </source>
</reference>
<dbReference type="GeneID" id="87872790"/>
<name>A0AAJ0I3N4_9PEZI</name>
<sequence>MERCIIPRTGKLHWIWGKNEERLEVLASLCVVDISLSLLSGMALGITSSSSARGVCV</sequence>
<organism evidence="1 2">
    <name type="scientific">Neurospora hispaniola</name>
    <dbReference type="NCBI Taxonomy" id="588809"/>
    <lineage>
        <taxon>Eukaryota</taxon>
        <taxon>Fungi</taxon>
        <taxon>Dikarya</taxon>
        <taxon>Ascomycota</taxon>
        <taxon>Pezizomycotina</taxon>
        <taxon>Sordariomycetes</taxon>
        <taxon>Sordariomycetidae</taxon>
        <taxon>Sordariales</taxon>
        <taxon>Sordariaceae</taxon>
        <taxon>Neurospora</taxon>
    </lineage>
</organism>
<protein>
    <submittedName>
        <fullName evidence="1">Uncharacterized protein</fullName>
    </submittedName>
</protein>
<dbReference type="Proteomes" id="UP001285908">
    <property type="component" value="Unassembled WGS sequence"/>
</dbReference>
<proteinExistence type="predicted"/>
<dbReference type="AlphaFoldDB" id="A0AAJ0I3N4"/>
<dbReference type="EMBL" id="JAULSX010000006">
    <property type="protein sequence ID" value="KAK3489128.1"/>
    <property type="molecule type" value="Genomic_DNA"/>
</dbReference>